<dbReference type="AlphaFoldDB" id="A0A1Q9CTU8"/>
<protein>
    <submittedName>
        <fullName evidence="2">Uncharacterized protein</fullName>
    </submittedName>
</protein>
<name>A0A1Q9CTU8_SYMMI</name>
<sequence>MLSGHVPDSWDTEHTRGAREATMKLELLTVTPGDDGEKRQQKNNLSAKAKRHRESQPDIRPHGAAPGPKGHRAYETRMRIHDSSTDTADAEVPAPLTVSLLHNVLLAGFGPILYFQKCPGQHAKVASHQIFRDFPGHGTLKEIP</sequence>
<reference evidence="2 3" key="1">
    <citation type="submission" date="2016-02" db="EMBL/GenBank/DDBJ databases">
        <title>Genome analysis of coral dinoflagellate symbionts highlights evolutionary adaptations to a symbiotic lifestyle.</title>
        <authorList>
            <person name="Aranda M."/>
            <person name="Li Y."/>
            <person name="Liew Y.J."/>
            <person name="Baumgarten S."/>
            <person name="Simakov O."/>
            <person name="Wilson M."/>
            <person name="Piel J."/>
            <person name="Ashoor H."/>
            <person name="Bougouffa S."/>
            <person name="Bajic V.B."/>
            <person name="Ryu T."/>
            <person name="Ravasi T."/>
            <person name="Bayer T."/>
            <person name="Micklem G."/>
            <person name="Kim H."/>
            <person name="Bhak J."/>
            <person name="Lajeunesse T.C."/>
            <person name="Voolstra C.R."/>
        </authorList>
    </citation>
    <scope>NUCLEOTIDE SEQUENCE [LARGE SCALE GENOMIC DNA]</scope>
    <source>
        <strain evidence="2 3">CCMP2467</strain>
    </source>
</reference>
<dbReference type="Proteomes" id="UP000186817">
    <property type="component" value="Unassembled WGS sequence"/>
</dbReference>
<feature type="region of interest" description="Disordered" evidence="1">
    <location>
        <begin position="1"/>
        <end position="71"/>
    </location>
</feature>
<feature type="compositionally biased region" description="Basic and acidic residues" evidence="1">
    <location>
        <begin position="11"/>
        <end position="23"/>
    </location>
</feature>
<organism evidence="2 3">
    <name type="scientific">Symbiodinium microadriaticum</name>
    <name type="common">Dinoflagellate</name>
    <name type="synonym">Zooxanthella microadriatica</name>
    <dbReference type="NCBI Taxonomy" id="2951"/>
    <lineage>
        <taxon>Eukaryota</taxon>
        <taxon>Sar</taxon>
        <taxon>Alveolata</taxon>
        <taxon>Dinophyceae</taxon>
        <taxon>Suessiales</taxon>
        <taxon>Symbiodiniaceae</taxon>
        <taxon>Symbiodinium</taxon>
    </lineage>
</organism>
<dbReference type="EMBL" id="LSRX01000921">
    <property type="protein sequence ID" value="OLP86331.1"/>
    <property type="molecule type" value="Genomic_DNA"/>
</dbReference>
<evidence type="ECO:0000313" key="2">
    <source>
        <dbReference type="EMBL" id="OLP86331.1"/>
    </source>
</evidence>
<gene>
    <name evidence="2" type="ORF">AK812_SmicGene32565</name>
</gene>
<accession>A0A1Q9CTU8</accession>
<keyword evidence="3" id="KW-1185">Reference proteome</keyword>
<comment type="caution">
    <text evidence="2">The sequence shown here is derived from an EMBL/GenBank/DDBJ whole genome shotgun (WGS) entry which is preliminary data.</text>
</comment>
<proteinExistence type="predicted"/>
<evidence type="ECO:0000256" key="1">
    <source>
        <dbReference type="SAM" id="MobiDB-lite"/>
    </source>
</evidence>
<evidence type="ECO:0000313" key="3">
    <source>
        <dbReference type="Proteomes" id="UP000186817"/>
    </source>
</evidence>